<evidence type="ECO:0000256" key="1">
    <source>
        <dbReference type="ARBA" id="ARBA00004496"/>
    </source>
</evidence>
<comment type="similarity">
    <text evidence="2 5">Belongs to the RecX family.</text>
</comment>
<feature type="domain" description="RecX first three-helical" evidence="8">
    <location>
        <begin position="76"/>
        <end position="110"/>
    </location>
</feature>
<feature type="domain" description="RecX second three-helical" evidence="6">
    <location>
        <begin position="122"/>
        <end position="154"/>
    </location>
</feature>
<evidence type="ECO:0000259" key="6">
    <source>
        <dbReference type="Pfam" id="PF02631"/>
    </source>
</evidence>
<evidence type="ECO:0000256" key="4">
    <source>
        <dbReference type="ARBA" id="ARBA00022490"/>
    </source>
</evidence>
<feature type="domain" description="RecX third three-helical" evidence="7">
    <location>
        <begin position="169"/>
        <end position="210"/>
    </location>
</feature>
<comment type="caution">
    <text evidence="9">The sequence shown here is derived from an EMBL/GenBank/DDBJ whole genome shotgun (WGS) entry which is preliminary data.</text>
</comment>
<dbReference type="Pfam" id="PF02631">
    <property type="entry name" value="RecX_HTH2"/>
    <property type="match status" value="1"/>
</dbReference>
<comment type="function">
    <text evidence="5">Modulates RecA activity.</text>
</comment>
<dbReference type="Proteomes" id="UP000697330">
    <property type="component" value="Unassembled WGS sequence"/>
</dbReference>
<name>A0A921GGI6_9ACTN</name>
<dbReference type="Pfam" id="PF21981">
    <property type="entry name" value="RecX_HTH3"/>
    <property type="match status" value="1"/>
</dbReference>
<comment type="subcellular location">
    <subcellularLocation>
        <location evidence="1 5">Cytoplasm</location>
    </subcellularLocation>
</comment>
<reference evidence="9" key="1">
    <citation type="journal article" date="2021" name="PeerJ">
        <title>Extensive microbial diversity within the chicken gut microbiome revealed by metagenomics and culture.</title>
        <authorList>
            <person name="Gilroy R."/>
            <person name="Ravi A."/>
            <person name="Getino M."/>
            <person name="Pursley I."/>
            <person name="Horton D.L."/>
            <person name="Alikhan N.F."/>
            <person name="Baker D."/>
            <person name="Gharbi K."/>
            <person name="Hall N."/>
            <person name="Watson M."/>
            <person name="Adriaenssens E.M."/>
            <person name="Foster-Nyarko E."/>
            <person name="Jarju S."/>
            <person name="Secka A."/>
            <person name="Antonio M."/>
            <person name="Oren A."/>
            <person name="Chaudhuri R.R."/>
            <person name="La Ragione R."/>
            <person name="Hildebrand F."/>
            <person name="Pallen M.J."/>
        </authorList>
    </citation>
    <scope>NUCLEOTIDE SEQUENCE</scope>
    <source>
        <strain evidence="9">CHK124-7917</strain>
    </source>
</reference>
<dbReference type="InterPro" id="IPR053925">
    <property type="entry name" value="RecX_HTH_3rd"/>
</dbReference>
<dbReference type="InterPro" id="IPR003783">
    <property type="entry name" value="Regulatory_RecX"/>
</dbReference>
<keyword evidence="4 5" id="KW-0963">Cytoplasm</keyword>
<dbReference type="Gene3D" id="1.10.10.10">
    <property type="entry name" value="Winged helix-like DNA-binding domain superfamily/Winged helix DNA-binding domain"/>
    <property type="match status" value="1"/>
</dbReference>
<dbReference type="RefSeq" id="WP_274959813.1">
    <property type="nucleotide sequence ID" value="NZ_DYWQ01000168.1"/>
</dbReference>
<gene>
    <name evidence="5" type="primary">recX</name>
    <name evidence="9" type="ORF">K8U72_11175</name>
</gene>
<proteinExistence type="inferred from homology"/>
<evidence type="ECO:0000256" key="5">
    <source>
        <dbReference type="HAMAP-Rule" id="MF_01114"/>
    </source>
</evidence>
<dbReference type="GO" id="GO:0005737">
    <property type="term" value="C:cytoplasm"/>
    <property type="evidence" value="ECO:0007669"/>
    <property type="project" value="UniProtKB-SubCell"/>
</dbReference>
<organism evidence="9 10">
    <name type="scientific">Thermophilibacter provencensis</name>
    <dbReference type="NCBI Taxonomy" id="1852386"/>
    <lineage>
        <taxon>Bacteria</taxon>
        <taxon>Bacillati</taxon>
        <taxon>Actinomycetota</taxon>
        <taxon>Coriobacteriia</taxon>
        <taxon>Coriobacteriales</taxon>
        <taxon>Atopobiaceae</taxon>
        <taxon>Thermophilibacter</taxon>
    </lineage>
</organism>
<dbReference type="PANTHER" id="PTHR33602:SF1">
    <property type="entry name" value="REGULATORY PROTEIN RECX FAMILY PROTEIN"/>
    <property type="match status" value="1"/>
</dbReference>
<protein>
    <recommendedName>
        <fullName evidence="3 5">Regulatory protein RecX</fullName>
    </recommendedName>
</protein>
<sequence>MSAPETGGVSWDVVMPARGSRPGSPARVVFECPGMPARAVPSAVGRRLARLLREGKAPEAGERLDVVVDELVDQCARERVEQLVSRRDYSAEELGTRLRRDGYPGDVVERRVCRARESGVVDDARYAASFVRSKALAGWGRTKIERALAARGVSLDALGDLSDELLSEDDELARARELAERRVRSGRGELRSLVRFLCGRGFSPGVAYRAARTALGDED</sequence>
<dbReference type="AlphaFoldDB" id="A0A921GGI6"/>
<evidence type="ECO:0000313" key="10">
    <source>
        <dbReference type="Proteomes" id="UP000697330"/>
    </source>
</evidence>
<dbReference type="InterPro" id="IPR053924">
    <property type="entry name" value="RecX_HTH_2nd"/>
</dbReference>
<dbReference type="GO" id="GO:0006282">
    <property type="term" value="P:regulation of DNA repair"/>
    <property type="evidence" value="ECO:0007669"/>
    <property type="project" value="UniProtKB-UniRule"/>
</dbReference>
<dbReference type="HAMAP" id="MF_01114">
    <property type="entry name" value="RecX"/>
    <property type="match status" value="1"/>
</dbReference>
<dbReference type="InterPro" id="IPR053926">
    <property type="entry name" value="RecX_HTH_1st"/>
</dbReference>
<evidence type="ECO:0000256" key="3">
    <source>
        <dbReference type="ARBA" id="ARBA00018111"/>
    </source>
</evidence>
<dbReference type="InterPro" id="IPR036388">
    <property type="entry name" value="WH-like_DNA-bd_sf"/>
</dbReference>
<reference evidence="9" key="2">
    <citation type="submission" date="2021-09" db="EMBL/GenBank/DDBJ databases">
        <authorList>
            <person name="Gilroy R."/>
        </authorList>
    </citation>
    <scope>NUCLEOTIDE SEQUENCE</scope>
    <source>
        <strain evidence="9">CHK124-7917</strain>
    </source>
</reference>
<accession>A0A921GGI6</accession>
<dbReference type="PANTHER" id="PTHR33602">
    <property type="entry name" value="REGULATORY PROTEIN RECX FAMILY PROTEIN"/>
    <property type="match status" value="1"/>
</dbReference>
<dbReference type="Pfam" id="PF21982">
    <property type="entry name" value="RecX_HTH1"/>
    <property type="match status" value="1"/>
</dbReference>
<evidence type="ECO:0000313" key="9">
    <source>
        <dbReference type="EMBL" id="HJF46320.1"/>
    </source>
</evidence>
<dbReference type="EMBL" id="DYWQ01000168">
    <property type="protein sequence ID" value="HJF46320.1"/>
    <property type="molecule type" value="Genomic_DNA"/>
</dbReference>
<evidence type="ECO:0000259" key="7">
    <source>
        <dbReference type="Pfam" id="PF21981"/>
    </source>
</evidence>
<evidence type="ECO:0000256" key="2">
    <source>
        <dbReference type="ARBA" id="ARBA00009695"/>
    </source>
</evidence>
<evidence type="ECO:0000259" key="8">
    <source>
        <dbReference type="Pfam" id="PF21982"/>
    </source>
</evidence>